<protein>
    <recommendedName>
        <fullName evidence="6">DNA-directed DNA polymerase</fullName>
    </recommendedName>
</protein>
<dbReference type="InterPro" id="IPR013762">
    <property type="entry name" value="Integrase-like_cat_sf"/>
</dbReference>
<dbReference type="Gene3D" id="1.10.443.10">
    <property type="entry name" value="Intergrase catalytic core"/>
    <property type="match status" value="1"/>
</dbReference>
<gene>
    <name evidence="4" type="ORF">PCOR1329_LOCUS64862</name>
</gene>
<feature type="region of interest" description="Disordered" evidence="2">
    <location>
        <begin position="1138"/>
        <end position="1176"/>
    </location>
</feature>
<dbReference type="InterPro" id="IPR011010">
    <property type="entry name" value="DNA_brk_join_enz"/>
</dbReference>
<evidence type="ECO:0000256" key="2">
    <source>
        <dbReference type="SAM" id="MobiDB-lite"/>
    </source>
</evidence>
<name>A0ABN9W7X7_9DINO</name>
<dbReference type="SUPFAM" id="SSF56349">
    <property type="entry name" value="DNA breaking-rejoining enzymes"/>
    <property type="match status" value="1"/>
</dbReference>
<reference evidence="4" key="1">
    <citation type="submission" date="2023-10" db="EMBL/GenBank/DDBJ databases">
        <authorList>
            <person name="Chen Y."/>
            <person name="Shah S."/>
            <person name="Dougan E. K."/>
            <person name="Thang M."/>
            <person name="Chan C."/>
        </authorList>
    </citation>
    <scope>NUCLEOTIDE SEQUENCE [LARGE SCALE GENOMIC DNA]</scope>
</reference>
<organism evidence="4 5">
    <name type="scientific">Prorocentrum cordatum</name>
    <dbReference type="NCBI Taxonomy" id="2364126"/>
    <lineage>
        <taxon>Eukaryota</taxon>
        <taxon>Sar</taxon>
        <taxon>Alveolata</taxon>
        <taxon>Dinophyceae</taxon>
        <taxon>Prorocentrales</taxon>
        <taxon>Prorocentraceae</taxon>
        <taxon>Prorocentrum</taxon>
    </lineage>
</organism>
<accession>A0ABN9W7X7</accession>
<keyword evidence="3" id="KW-1133">Transmembrane helix</keyword>
<sequence>MDPGWGPLTSVFAAALGWAGHCAFGGWHAACSPPVEGSRAAWGGGPDAADCACPVCTCDEELRQLLAQQAALEWWRLVAAALGTVALLAVVLLALLGLCCAGARCWCCGRSALMALGLNVDEPQVLAVIEGYPENWQHRLLLRRIKESRWVALGPDGGLEVMDLGGFELLPLARGAAVPARVAGDCAMISPLTDGELLGHHAAATRLAVIMGAEGVPGAPAAGSGVCWRIADTSALEFGQEVPSDEVASAGVVKGAVALVYWGEPRRWLFAELVPSAEYASWERDKQSGAGRDRRLLPARGSDFGSGLVPLSQAADHFRPTDLAKIGDLAPLGAGVHGESGIALEHRIHCQVLALALGYDCLGASNLASLELLARRVLQIERAVRVNSKAPSFQGLAKMTEHALDEGGGLVTREFTAHASALAEQEARVLKRNRLLREELAAKAKDKASLPFPLVSKGSGQSSARRRVSLFNDVAQCPDLLVSDAAVALSALREAHPRLPLLHRRRASSLAFARLSPWQRQAVERLRASSSPLLADWSVPSGKDALADLLHSDDLYAVAAGAALGSYDIDKLRVSRCDLVPKDVASATSPAAAKLIDAPHMHILKSDAELCADVDSGALRGQPYWGPILRGSRAKKLEFLRALSTAGLLTWRRRVRCRVRCFFVKKKDSMLRLVIDARWANRMCRTPPLSQLAVLGALARLSASDESFRMVRERLGRTAQADLDSPGDDEMVGFSIDLTDGFYQFKCEALASMFGLGYTGTASSIADEFGIALDAVFDDDLQAVDPVDPSEVLEACFLGMVMGWSWSLYFCNEAISECMREAVRETGLPDVLVGDRQRPACFGPRVPALAPYVDNANMLAVGRDEGRRVFDLVLAALRRRGFALRDHVDGGPVFEFLGLVLDGPRRRLRHSQKRCWRPWSALGRVLTLGRLSGDAMRVLCGHLCHHFGLRPPLLSILQRVYAFAREQLGTVASLPSDVWDELWVARSMLPFADADLRRPLCRTIWCSDASLLGYALHETKVGLAEVFDVAQWKERWRFREVVEYVDRGPSDVPAAAVIGPDAGQDWATVMVGAVRKDTRAPSAAVAEPSRLGAPYRQFCRLLAQERGRACNYALNSCCREAAAWQVAAGVDWRRRYVDTDRNPSDRDSRLGDRGKLSPRDTVTPHGPGRHRARRRADAVSDFLQRDLVSAARATVAPATPERGLAAEERRCGGGPEAAQPPARRQAGRFVLELSAGCAHLSGAVLQAGLDVAVPFELENGSQFDILRPGTLGLIIEWIRQGRVWWVHLGTPCTWASHARSTGSPEAPAARAGLSCALASVRILRAVLAVSSKYKIYVTIENPITSRLWVWRPMQTILDKLGCSYIDFDMCRFGTPYRKPTRIASTLPGLDLAIGVRCNCTAPHIILKGKVTLAMMSFAAAAGPPGAGLTWRPPPVLGQRQGSYVRLDARLPLSSAGSAPPELGVSASLPSGGALDLVAGAAAVAKRRAAHRDVAAVAPVGTTETQPAPQPAVAMKRPAPCGAASVGPAAKKARPSAATPADQSHVERASRRAAEDASPSDLSLTMPELRSIGKETKDRYSAAFEEFQAWAGQRGQSLGLGKGPNVLPRCRRSLQGFRRDDPPVSEGPCPREAAALVVSALLKDGPLLSVLSGLAFGVQYDLFARPSKTLNILREDVVAPRTGAYQGAAVIVAPGPVRAAAAEAASTPTAVRKRPAARPAKSGEFDDAVLAGLKGLGFEFAPEVLLSLQRCALPGQPLFSPLTLGEYERHILKGAELAGPDPLRVTPHSARHGGASSAMHLQLLDLKVIQKRGRWLAPRSVKRYGKSGKLLRQAAAICHKIPMGAALLDPASRDSLKKQMLTAANSIRRLKAQANI</sequence>
<dbReference type="Proteomes" id="UP001189429">
    <property type="component" value="Unassembled WGS sequence"/>
</dbReference>
<proteinExistence type="predicted"/>
<feature type="transmembrane region" description="Helical" evidence="3">
    <location>
        <begin position="74"/>
        <end position="98"/>
    </location>
</feature>
<keyword evidence="3" id="KW-0812">Transmembrane</keyword>
<feature type="region of interest" description="Disordered" evidence="2">
    <location>
        <begin position="1194"/>
        <end position="1223"/>
    </location>
</feature>
<keyword evidence="3" id="KW-0472">Membrane</keyword>
<evidence type="ECO:0000313" key="4">
    <source>
        <dbReference type="EMBL" id="CAK0882301.1"/>
    </source>
</evidence>
<feature type="compositionally biased region" description="Basic and acidic residues" evidence="2">
    <location>
        <begin position="1138"/>
        <end position="1158"/>
    </location>
</feature>
<comment type="caution">
    <text evidence="4">The sequence shown here is derived from an EMBL/GenBank/DDBJ whole genome shotgun (WGS) entry which is preliminary data.</text>
</comment>
<feature type="compositionally biased region" description="Basic and acidic residues" evidence="2">
    <location>
        <begin position="1543"/>
        <end position="1554"/>
    </location>
</feature>
<evidence type="ECO:0008006" key="6">
    <source>
        <dbReference type="Google" id="ProtNLM"/>
    </source>
</evidence>
<evidence type="ECO:0000256" key="1">
    <source>
        <dbReference type="ARBA" id="ARBA00023172"/>
    </source>
</evidence>
<evidence type="ECO:0000256" key="3">
    <source>
        <dbReference type="SAM" id="Phobius"/>
    </source>
</evidence>
<evidence type="ECO:0000313" key="5">
    <source>
        <dbReference type="Proteomes" id="UP001189429"/>
    </source>
</evidence>
<dbReference type="EMBL" id="CAUYUJ010018282">
    <property type="protein sequence ID" value="CAK0882301.1"/>
    <property type="molecule type" value="Genomic_DNA"/>
</dbReference>
<keyword evidence="5" id="KW-1185">Reference proteome</keyword>
<keyword evidence="1" id="KW-0233">DNA recombination</keyword>
<feature type="region of interest" description="Disordered" evidence="2">
    <location>
        <begin position="1499"/>
        <end position="1562"/>
    </location>
</feature>